<proteinExistence type="predicted"/>
<feature type="transmembrane region" description="Helical" evidence="1">
    <location>
        <begin position="27"/>
        <end position="46"/>
    </location>
</feature>
<dbReference type="Gene3D" id="2.40.50.100">
    <property type="match status" value="1"/>
</dbReference>
<protein>
    <recommendedName>
        <fullName evidence="2">p-hydroxybenzoic acid efflux pump subunit AaeA-like beta-barrel domain-containing protein</fullName>
    </recommendedName>
</protein>
<organism evidence="3 4">
    <name type="scientific">Neoroseomonas lacus</name>
    <dbReference type="NCBI Taxonomy" id="287609"/>
    <lineage>
        <taxon>Bacteria</taxon>
        <taxon>Pseudomonadati</taxon>
        <taxon>Pseudomonadota</taxon>
        <taxon>Alphaproteobacteria</taxon>
        <taxon>Acetobacterales</taxon>
        <taxon>Acetobacteraceae</taxon>
        <taxon>Neoroseomonas</taxon>
    </lineage>
</organism>
<evidence type="ECO:0000259" key="2">
    <source>
        <dbReference type="Pfam" id="PF25963"/>
    </source>
</evidence>
<reference evidence="3" key="1">
    <citation type="journal article" date="2014" name="Int. J. Syst. Evol. Microbiol.">
        <title>Complete genome sequence of Corynebacterium casei LMG S-19264T (=DSM 44701T), isolated from a smear-ripened cheese.</title>
        <authorList>
            <consortium name="US DOE Joint Genome Institute (JGI-PGF)"/>
            <person name="Walter F."/>
            <person name="Albersmeier A."/>
            <person name="Kalinowski J."/>
            <person name="Ruckert C."/>
        </authorList>
    </citation>
    <scope>NUCLEOTIDE SEQUENCE</scope>
    <source>
        <strain evidence="3">CGMCC 1.3617</strain>
    </source>
</reference>
<dbReference type="GO" id="GO:0055085">
    <property type="term" value="P:transmembrane transport"/>
    <property type="evidence" value="ECO:0007669"/>
    <property type="project" value="InterPro"/>
</dbReference>
<keyword evidence="1" id="KW-1133">Transmembrane helix</keyword>
<keyword evidence="1" id="KW-0472">Membrane</keyword>
<dbReference type="InterPro" id="IPR058634">
    <property type="entry name" value="AaeA-lik-b-barrel"/>
</dbReference>
<evidence type="ECO:0000256" key="1">
    <source>
        <dbReference type="SAM" id="Phobius"/>
    </source>
</evidence>
<dbReference type="SUPFAM" id="SSF111369">
    <property type="entry name" value="HlyD-like secretion proteins"/>
    <property type="match status" value="2"/>
</dbReference>
<keyword evidence="4" id="KW-1185">Reference proteome</keyword>
<dbReference type="Gene3D" id="2.40.30.170">
    <property type="match status" value="1"/>
</dbReference>
<feature type="domain" description="p-hydroxybenzoic acid efflux pump subunit AaeA-like beta-barrel" evidence="2">
    <location>
        <begin position="265"/>
        <end position="352"/>
    </location>
</feature>
<dbReference type="PANTHER" id="PTHR30386">
    <property type="entry name" value="MEMBRANE FUSION SUBUNIT OF EMRAB-TOLC MULTIDRUG EFFLUX PUMP"/>
    <property type="match status" value="1"/>
</dbReference>
<gene>
    <name evidence="3" type="ORF">GCM10011320_04980</name>
</gene>
<sequence length="360" mass="37237">MPDALPPVLPTRTAPAVKRRRRLSPRLLGLLCIPLLAAAGGGWWWLHRGEVTTDDAYVAGDIAPISSRIEGDIEAILVADNATVTAGQPLIRLVDADWQARRDLAAAAVTEARAAHAALLAQEAQAQANLDAAAAAVPQAQAGRELAVAEAARFGSLAASGVGSRERAEQTRAAMHQADATLAAAHAGQAAAAAALPVLAAQTESALARIAQAEANLALAENNLAYTIIRAPFDGTVSNRAAQLGLHVKPGQGLISLTPPASRQWVVANFKETQLATLRAGQPVSVVLDVTGETLRGHLDSFAGATGALFSLLPPENATGNFTRIIQRLPVRIALDDSHAMLRPGLSATVTVNTDPAPAP</sequence>
<dbReference type="PANTHER" id="PTHR30386:SF24">
    <property type="entry name" value="MULTIDRUG RESISTANCE EFFLUX PUMP"/>
    <property type="match status" value="1"/>
</dbReference>
<dbReference type="Proteomes" id="UP000661507">
    <property type="component" value="Unassembled WGS sequence"/>
</dbReference>
<dbReference type="AlphaFoldDB" id="A0A917K553"/>
<dbReference type="Pfam" id="PF25963">
    <property type="entry name" value="Beta-barrel_AAEA"/>
    <property type="match status" value="1"/>
</dbReference>
<dbReference type="RefSeq" id="WP_188965319.1">
    <property type="nucleotide sequence ID" value="NZ_BMKW01000001.1"/>
</dbReference>
<evidence type="ECO:0000313" key="3">
    <source>
        <dbReference type="EMBL" id="GGJ01184.1"/>
    </source>
</evidence>
<comment type="caution">
    <text evidence="3">The sequence shown here is derived from an EMBL/GenBank/DDBJ whole genome shotgun (WGS) entry which is preliminary data.</text>
</comment>
<evidence type="ECO:0000313" key="4">
    <source>
        <dbReference type="Proteomes" id="UP000661507"/>
    </source>
</evidence>
<reference evidence="3" key="2">
    <citation type="submission" date="2020-09" db="EMBL/GenBank/DDBJ databases">
        <authorList>
            <person name="Sun Q."/>
            <person name="Zhou Y."/>
        </authorList>
    </citation>
    <scope>NUCLEOTIDE SEQUENCE</scope>
    <source>
        <strain evidence="3">CGMCC 1.3617</strain>
    </source>
</reference>
<dbReference type="InterPro" id="IPR050739">
    <property type="entry name" value="MFP"/>
</dbReference>
<accession>A0A917K553</accession>
<name>A0A917K553_9PROT</name>
<keyword evidence="1" id="KW-0812">Transmembrane</keyword>
<dbReference type="EMBL" id="BMKW01000001">
    <property type="protein sequence ID" value="GGJ01184.1"/>
    <property type="molecule type" value="Genomic_DNA"/>
</dbReference>